<evidence type="ECO:0000259" key="3">
    <source>
        <dbReference type="Pfam" id="PF14383"/>
    </source>
</evidence>
<feature type="compositionally biased region" description="Polar residues" evidence="1">
    <location>
        <begin position="357"/>
        <end position="367"/>
    </location>
</feature>
<dbReference type="EMBL" id="PKPP01004506">
    <property type="protein sequence ID" value="PWA64034.1"/>
    <property type="molecule type" value="Genomic_DNA"/>
</dbReference>
<feature type="compositionally biased region" description="Low complexity" evidence="1">
    <location>
        <begin position="188"/>
        <end position="200"/>
    </location>
</feature>
<sequence>MGREWLYKASGGGDRSTGEKSPSAKTVTTKHVKQKARKEKNNSFSGCMSAIFSVFDIQNHQFRLHYPAFISESTINNSSRTNIDLRGVEAPRNSLESPENMVDVARSSLSSKVKEEANLNILMGGIKIKTQRSRFTDDISSECSSSPGTKTPSLVARLMGLDILPEYSSPRPSADATPVMNSHHRSHSLPSTPRLSTTSRRSADNDYHHRLSLQVDKENFNNSKGQENEQKSRYAKEIANQVRERINRRLGTDITNTISSTRNKENRRDSNLVLLKPKKPHAPLSPVHSFAQETVSKTKQDMKISNLVSRKLKKPPTSPLAQAHCSALETTRANQDSTQFLSSPKLRLLDINNNLTKPVSHPQSLSNKDVAPKPKPMPPLRRLPLMKVEKPVKDQKIIRIASERYDSRLKKMHQQEEQFVGKISKKKSTLLPLPNHHHVNVKNPTKFHSFNNEMTSHYSTTRLPQNQVSLMTKTQSPSNLNSSYNANQTHTFNFLNNQPSTTSTTGPFYDHFDYISRILNQCGIENTTPITAGQWHSPLHPLQPSIFHNLEKHYSSCDTSRRKMFFDLVDEFLVEILKPYMNITRPPDSIIMHGSELIRNLCDKIGGFHGVKCDELEDINGLIDRDIGRSTQCMLLKTVESEVDSIVKDIESDIVETLVHEMASLVML</sequence>
<evidence type="ECO:0000313" key="4">
    <source>
        <dbReference type="EMBL" id="PWA64034.1"/>
    </source>
</evidence>
<dbReference type="Proteomes" id="UP000245207">
    <property type="component" value="Unassembled WGS sequence"/>
</dbReference>
<dbReference type="AlphaFoldDB" id="A0A2U1MS35"/>
<evidence type="ECO:0000259" key="2">
    <source>
        <dbReference type="Pfam" id="PF14309"/>
    </source>
</evidence>
<feature type="compositionally biased region" description="Basic and acidic residues" evidence="1">
    <location>
        <begin position="201"/>
        <end position="219"/>
    </location>
</feature>
<feature type="region of interest" description="Disordered" evidence="1">
    <location>
        <begin position="1"/>
        <end position="40"/>
    </location>
</feature>
<dbReference type="Pfam" id="PF14383">
    <property type="entry name" value="VARLMGL"/>
    <property type="match status" value="1"/>
</dbReference>
<feature type="domain" description="DUF4378" evidence="2">
    <location>
        <begin position="512"/>
        <end position="661"/>
    </location>
</feature>
<proteinExistence type="predicted"/>
<feature type="compositionally biased region" description="Basic residues" evidence="1">
    <location>
        <begin position="28"/>
        <end position="38"/>
    </location>
</feature>
<keyword evidence="5" id="KW-1185">Reference proteome</keyword>
<gene>
    <name evidence="4" type="ORF">CTI12_AA347740</name>
</gene>
<feature type="region of interest" description="Disordered" evidence="1">
    <location>
        <begin position="357"/>
        <end position="381"/>
    </location>
</feature>
<dbReference type="Pfam" id="PF14309">
    <property type="entry name" value="DUF4378"/>
    <property type="match status" value="1"/>
</dbReference>
<evidence type="ECO:0008006" key="6">
    <source>
        <dbReference type="Google" id="ProtNLM"/>
    </source>
</evidence>
<evidence type="ECO:0000313" key="5">
    <source>
        <dbReference type="Proteomes" id="UP000245207"/>
    </source>
</evidence>
<name>A0A2U1MS35_ARTAN</name>
<evidence type="ECO:0000256" key="1">
    <source>
        <dbReference type="SAM" id="MobiDB-lite"/>
    </source>
</evidence>
<dbReference type="InterPro" id="IPR025486">
    <property type="entry name" value="DUF4378"/>
</dbReference>
<organism evidence="4 5">
    <name type="scientific">Artemisia annua</name>
    <name type="common">Sweet wormwood</name>
    <dbReference type="NCBI Taxonomy" id="35608"/>
    <lineage>
        <taxon>Eukaryota</taxon>
        <taxon>Viridiplantae</taxon>
        <taxon>Streptophyta</taxon>
        <taxon>Embryophyta</taxon>
        <taxon>Tracheophyta</taxon>
        <taxon>Spermatophyta</taxon>
        <taxon>Magnoliopsida</taxon>
        <taxon>eudicotyledons</taxon>
        <taxon>Gunneridae</taxon>
        <taxon>Pentapetalae</taxon>
        <taxon>asterids</taxon>
        <taxon>campanulids</taxon>
        <taxon>Asterales</taxon>
        <taxon>Asteraceae</taxon>
        <taxon>Asteroideae</taxon>
        <taxon>Anthemideae</taxon>
        <taxon>Artemisiinae</taxon>
        <taxon>Artemisia</taxon>
    </lineage>
</organism>
<feature type="region of interest" description="Disordered" evidence="1">
    <location>
        <begin position="166"/>
        <end position="233"/>
    </location>
</feature>
<dbReference type="InterPro" id="IPR032795">
    <property type="entry name" value="DUF3741-assoc"/>
</dbReference>
<accession>A0A2U1MS35</accession>
<protein>
    <recommendedName>
        <fullName evidence="6">DUF3741-associated sequence motif protein</fullName>
    </recommendedName>
</protein>
<comment type="caution">
    <text evidence="4">The sequence shown here is derived from an EMBL/GenBank/DDBJ whole genome shotgun (WGS) entry which is preliminary data.</text>
</comment>
<dbReference type="OrthoDB" id="1939700at2759"/>
<feature type="domain" description="DUF3741" evidence="3">
    <location>
        <begin position="142"/>
        <end position="167"/>
    </location>
</feature>
<reference evidence="4 5" key="1">
    <citation type="journal article" date="2018" name="Mol. Plant">
        <title>The genome of Artemisia annua provides insight into the evolution of Asteraceae family and artemisinin biosynthesis.</title>
        <authorList>
            <person name="Shen Q."/>
            <person name="Zhang L."/>
            <person name="Liao Z."/>
            <person name="Wang S."/>
            <person name="Yan T."/>
            <person name="Shi P."/>
            <person name="Liu M."/>
            <person name="Fu X."/>
            <person name="Pan Q."/>
            <person name="Wang Y."/>
            <person name="Lv Z."/>
            <person name="Lu X."/>
            <person name="Zhang F."/>
            <person name="Jiang W."/>
            <person name="Ma Y."/>
            <person name="Chen M."/>
            <person name="Hao X."/>
            <person name="Li L."/>
            <person name="Tang Y."/>
            <person name="Lv G."/>
            <person name="Zhou Y."/>
            <person name="Sun X."/>
            <person name="Brodelius P.E."/>
            <person name="Rose J.K.C."/>
            <person name="Tang K."/>
        </authorList>
    </citation>
    <scope>NUCLEOTIDE SEQUENCE [LARGE SCALE GENOMIC DNA]</scope>
    <source>
        <strain evidence="5">cv. Huhao1</strain>
        <tissue evidence="4">Leaf</tissue>
    </source>
</reference>
<dbReference type="STRING" id="35608.A0A2U1MS35"/>
<dbReference type="PANTHER" id="PTHR37751:SF1">
    <property type="entry name" value="LOW PROTEIN: M-PHASE INDUCER PHOSPHATASE-LIKE PROTEIN"/>
    <property type="match status" value="1"/>
</dbReference>
<dbReference type="PANTHER" id="PTHR37751">
    <property type="entry name" value="LOW PROTEIN: M-PHASE INDUCER PHOSPHATASE-LIKE PROTEIN"/>
    <property type="match status" value="1"/>
</dbReference>